<gene>
    <name evidence="2" type="ORF">ABU614_07415</name>
</gene>
<dbReference type="NCBIfam" id="NF041043">
    <property type="entry name" value="BPSS1780_fam"/>
    <property type="match status" value="1"/>
</dbReference>
<keyword evidence="1" id="KW-0812">Transmembrane</keyword>
<sequence length="309" mass="32697">MTQPIRKVPLSHGVQWLLRAVNLGTRNPRAIFGAAVLFMAVLYLLAVLLATPARSLAGSADPDMSGIATALIPMFVLLVLALPVLLAGLMHVIREAEAGRPTRARDLFAPLRQHKLSALAGVGLIQIALTLISGALVVWLAGQDYWSQYLEMLRDALSGRVATPPEPEHPGLMMLVQLLSNYFTNAILLIAVPLIMFSGLGLSEAVKRSLGASLWNLGAYLLAAMLFMAAVMISGLIVALVAMVATQIGSLLHPAVGSLLAMVLLIAYGATVLVVLCGTCYFAWRDVFGHEADAAAAAASTPRPGQFEA</sequence>
<feature type="transmembrane region" description="Helical" evidence="1">
    <location>
        <begin position="182"/>
        <end position="202"/>
    </location>
</feature>
<accession>A0AAU8MVV1</accession>
<name>A0AAU8MVV1_9GAMM</name>
<feature type="transmembrane region" description="Helical" evidence="1">
    <location>
        <begin position="70"/>
        <end position="93"/>
    </location>
</feature>
<proteinExistence type="predicted"/>
<keyword evidence="1" id="KW-1133">Transmembrane helix</keyword>
<dbReference type="AlphaFoldDB" id="A0AAU8MVV1"/>
<feature type="transmembrane region" description="Helical" evidence="1">
    <location>
        <begin position="30"/>
        <end position="50"/>
    </location>
</feature>
<protein>
    <submittedName>
        <fullName evidence="2">BPSS1780 family membrane protein</fullName>
    </submittedName>
</protein>
<keyword evidence="1" id="KW-0472">Membrane</keyword>
<organism evidence="2">
    <name type="scientific">Lysobacter firmicutimachus</name>
    <dbReference type="NCBI Taxonomy" id="1792846"/>
    <lineage>
        <taxon>Bacteria</taxon>
        <taxon>Pseudomonadati</taxon>
        <taxon>Pseudomonadota</taxon>
        <taxon>Gammaproteobacteria</taxon>
        <taxon>Lysobacterales</taxon>
        <taxon>Lysobacteraceae</taxon>
        <taxon>Lysobacter</taxon>
    </lineage>
</organism>
<dbReference type="InterPro" id="IPR047798">
    <property type="entry name" value="BPSS1780-like"/>
</dbReference>
<reference evidence="2" key="1">
    <citation type="submission" date="2024-06" db="EMBL/GenBank/DDBJ databases">
        <authorList>
            <person name="Li S."/>
        </authorList>
    </citation>
    <scope>NUCLEOTIDE SEQUENCE</scope>
    <source>
        <strain evidence="2">SR10</strain>
    </source>
</reference>
<dbReference type="EMBL" id="CP159925">
    <property type="protein sequence ID" value="XCO76600.1"/>
    <property type="molecule type" value="Genomic_DNA"/>
</dbReference>
<feature type="transmembrane region" description="Helical" evidence="1">
    <location>
        <begin position="257"/>
        <end position="284"/>
    </location>
</feature>
<evidence type="ECO:0000313" key="2">
    <source>
        <dbReference type="EMBL" id="XCO76600.1"/>
    </source>
</evidence>
<feature type="transmembrane region" description="Helical" evidence="1">
    <location>
        <begin position="118"/>
        <end position="142"/>
    </location>
</feature>
<evidence type="ECO:0000256" key="1">
    <source>
        <dbReference type="SAM" id="Phobius"/>
    </source>
</evidence>
<dbReference type="RefSeq" id="WP_064747994.1">
    <property type="nucleotide sequence ID" value="NZ_CP159925.1"/>
</dbReference>
<feature type="transmembrane region" description="Helical" evidence="1">
    <location>
        <begin position="214"/>
        <end position="245"/>
    </location>
</feature>